<dbReference type="EMBL" id="MCGE01000006">
    <property type="protein sequence ID" value="ORZ20436.1"/>
    <property type="molecule type" value="Genomic_DNA"/>
</dbReference>
<reference evidence="2 3" key="1">
    <citation type="submission" date="2016-07" db="EMBL/GenBank/DDBJ databases">
        <title>Pervasive Adenine N6-methylation of Active Genes in Fungi.</title>
        <authorList>
            <consortium name="DOE Joint Genome Institute"/>
            <person name="Mondo S.J."/>
            <person name="Dannebaum R.O."/>
            <person name="Kuo R.C."/>
            <person name="Labutti K."/>
            <person name="Haridas S."/>
            <person name="Kuo A."/>
            <person name="Salamov A."/>
            <person name="Ahrendt S.R."/>
            <person name="Lipzen A."/>
            <person name="Sullivan W."/>
            <person name="Andreopoulos W.B."/>
            <person name="Clum A."/>
            <person name="Lindquist E."/>
            <person name="Daum C."/>
            <person name="Ramamoorthy G.K."/>
            <person name="Gryganskyi A."/>
            <person name="Culley D."/>
            <person name="Magnuson J.K."/>
            <person name="James T.Y."/>
            <person name="O'Malley M.A."/>
            <person name="Stajich J.E."/>
            <person name="Spatafora J.W."/>
            <person name="Visel A."/>
            <person name="Grigoriev I.V."/>
        </authorList>
    </citation>
    <scope>NUCLEOTIDE SEQUENCE [LARGE SCALE GENOMIC DNA]</scope>
    <source>
        <strain evidence="2 3">NRRL 1336</strain>
    </source>
</reference>
<sequence>MTTWARSLLQLQPLVAYDPRLLPVWRKRLTLALVSIFAIIPGFCSTIYLPALDAVTVELDSPSIMVTLSNSLYMLFMGIACQ</sequence>
<evidence type="ECO:0000313" key="3">
    <source>
        <dbReference type="Proteomes" id="UP000193560"/>
    </source>
</evidence>
<name>A0A1X2IRS4_9FUNG</name>
<comment type="caution">
    <text evidence="2">The sequence shown here is derived from an EMBL/GenBank/DDBJ whole genome shotgun (WGS) entry which is preliminary data.</text>
</comment>
<organism evidence="2 3">
    <name type="scientific">Absidia repens</name>
    <dbReference type="NCBI Taxonomy" id="90262"/>
    <lineage>
        <taxon>Eukaryota</taxon>
        <taxon>Fungi</taxon>
        <taxon>Fungi incertae sedis</taxon>
        <taxon>Mucoromycota</taxon>
        <taxon>Mucoromycotina</taxon>
        <taxon>Mucoromycetes</taxon>
        <taxon>Mucorales</taxon>
        <taxon>Cunninghamellaceae</taxon>
        <taxon>Absidia</taxon>
    </lineage>
</organism>
<keyword evidence="1" id="KW-0812">Transmembrane</keyword>
<keyword evidence="1" id="KW-0472">Membrane</keyword>
<protein>
    <recommendedName>
        <fullName evidence="4">Major facilitator superfamily (MFS) profile domain-containing protein</fullName>
    </recommendedName>
</protein>
<evidence type="ECO:0000256" key="1">
    <source>
        <dbReference type="SAM" id="Phobius"/>
    </source>
</evidence>
<feature type="transmembrane region" description="Helical" evidence="1">
    <location>
        <begin position="29"/>
        <end position="51"/>
    </location>
</feature>
<keyword evidence="3" id="KW-1185">Reference proteome</keyword>
<dbReference type="InterPro" id="IPR036259">
    <property type="entry name" value="MFS_trans_sf"/>
</dbReference>
<dbReference type="AlphaFoldDB" id="A0A1X2IRS4"/>
<keyword evidence="1" id="KW-1133">Transmembrane helix</keyword>
<evidence type="ECO:0008006" key="4">
    <source>
        <dbReference type="Google" id="ProtNLM"/>
    </source>
</evidence>
<dbReference type="SUPFAM" id="SSF103473">
    <property type="entry name" value="MFS general substrate transporter"/>
    <property type="match status" value="1"/>
</dbReference>
<gene>
    <name evidence="2" type="ORF">BCR42DRAFT_207878</name>
</gene>
<feature type="transmembrane region" description="Helical" evidence="1">
    <location>
        <begin position="63"/>
        <end position="81"/>
    </location>
</feature>
<dbReference type="Proteomes" id="UP000193560">
    <property type="component" value="Unassembled WGS sequence"/>
</dbReference>
<evidence type="ECO:0000313" key="2">
    <source>
        <dbReference type="EMBL" id="ORZ20436.1"/>
    </source>
</evidence>
<proteinExistence type="predicted"/>
<accession>A0A1X2IRS4</accession>
<dbReference type="OrthoDB" id="3936150at2759"/>